<accession>A0A6M1LW68</accession>
<protein>
    <submittedName>
        <fullName evidence="1">Uncharacterized protein</fullName>
    </submittedName>
</protein>
<name>A0A6M1LW68_9PROT</name>
<evidence type="ECO:0000313" key="2">
    <source>
        <dbReference type="Proteomes" id="UP000475385"/>
    </source>
</evidence>
<keyword evidence="2" id="KW-1185">Reference proteome</keyword>
<comment type="caution">
    <text evidence="1">The sequence shown here is derived from an EMBL/GenBank/DDBJ whole genome shotgun (WGS) entry which is preliminary data.</text>
</comment>
<evidence type="ECO:0000313" key="1">
    <source>
        <dbReference type="EMBL" id="NGM24259.1"/>
    </source>
</evidence>
<dbReference type="AlphaFoldDB" id="A0A6M1LW68"/>
<organism evidence="1 2">
    <name type="scientific">Falsiroseomonas algicola</name>
    <dbReference type="NCBI Taxonomy" id="2716930"/>
    <lineage>
        <taxon>Bacteria</taxon>
        <taxon>Pseudomonadati</taxon>
        <taxon>Pseudomonadota</taxon>
        <taxon>Alphaproteobacteria</taxon>
        <taxon>Acetobacterales</taxon>
        <taxon>Roseomonadaceae</taxon>
        <taxon>Falsiroseomonas</taxon>
    </lineage>
</organism>
<proteinExistence type="predicted"/>
<reference evidence="1 2" key="1">
    <citation type="submission" date="2020-03" db="EMBL/GenBank/DDBJ databases">
        <title>Roseomonas stagni sp. nov., isolated from pond water in Japan.</title>
        <authorList>
            <person name="Furuhata K."/>
            <person name="Miyamoto H."/>
            <person name="Goto K."/>
        </authorList>
    </citation>
    <scope>NUCLEOTIDE SEQUENCE [LARGE SCALE GENOMIC DNA]</scope>
    <source>
        <strain evidence="1 2">PeD5</strain>
    </source>
</reference>
<dbReference type="RefSeq" id="WP_164698169.1">
    <property type="nucleotide sequence ID" value="NZ_JAAIKB010000028.1"/>
</dbReference>
<gene>
    <name evidence="1" type="ORF">G3576_29990</name>
</gene>
<sequence>MPQGDLPFPPTSDRASFKLGTVYAVDGKDDWIYFGQVSAGKKFAFFRFRATTVSAAADALASPVMSRLGVWLATVGTALRAGAWRKLAVMPLVPGLDVPRPFVQWPHFTSTATVWLNQDARGGPTYDTQIDDPAIQEMEIAAAWDASAHVPKRLRLDYGDVVPDSWYVGGPVWRQRRAALAMARRSPDNKWLQQRAAEALLPPEH</sequence>
<dbReference type="Proteomes" id="UP000475385">
    <property type="component" value="Unassembled WGS sequence"/>
</dbReference>
<dbReference type="EMBL" id="JAAIKB010000028">
    <property type="protein sequence ID" value="NGM24259.1"/>
    <property type="molecule type" value="Genomic_DNA"/>
</dbReference>